<sequence>MLKEINEDLTILKEKYKVSKLFSFFTNRGIHALIFYRVANKLFEFKIPLLPLLLTRIIQIVYSVDIDYRAKLEGGIVIIHGVGLVIGAGVVVKRHTIIYHQVTLGIKGSSVNDGFPIIEEGCVLGAGAKILGNVSCGQNSIVGANVVLTKDIDNNSIVKLGAPDIRRYKKINN</sequence>
<dbReference type="Pfam" id="PF00132">
    <property type="entry name" value="Hexapep"/>
    <property type="match status" value="1"/>
</dbReference>
<keyword evidence="5" id="KW-0812">Transmembrane</keyword>
<dbReference type="PANTHER" id="PTHR42811">
    <property type="entry name" value="SERINE ACETYLTRANSFERASE"/>
    <property type="match status" value="1"/>
</dbReference>
<dbReference type="CDD" id="cd03354">
    <property type="entry name" value="LbH_SAT"/>
    <property type="match status" value="1"/>
</dbReference>
<organism evidence="6 7">
    <name type="scientific">Plebeiibacterium marinum</name>
    <dbReference type="NCBI Taxonomy" id="2992111"/>
    <lineage>
        <taxon>Bacteria</taxon>
        <taxon>Pseudomonadati</taxon>
        <taxon>Bacteroidota</taxon>
        <taxon>Bacteroidia</taxon>
        <taxon>Marinilabiliales</taxon>
        <taxon>Marinilabiliaceae</taxon>
        <taxon>Plebeiibacterium</taxon>
    </lineage>
</organism>
<gene>
    <name evidence="6" type="ORF">OM074_09265</name>
</gene>
<dbReference type="RefSeq" id="WP_301199237.1">
    <property type="nucleotide sequence ID" value="NZ_JAPDPI010000016.1"/>
</dbReference>
<comment type="catalytic activity">
    <reaction evidence="4">
        <text>L-serine + acetyl-CoA = O-acetyl-L-serine + CoA</text>
        <dbReference type="Rhea" id="RHEA:24560"/>
        <dbReference type="ChEBI" id="CHEBI:33384"/>
        <dbReference type="ChEBI" id="CHEBI:57287"/>
        <dbReference type="ChEBI" id="CHEBI:57288"/>
        <dbReference type="ChEBI" id="CHEBI:58340"/>
        <dbReference type="EC" id="2.3.1.30"/>
    </reaction>
</comment>
<dbReference type="InterPro" id="IPR045304">
    <property type="entry name" value="LbH_SAT"/>
</dbReference>
<dbReference type="InterPro" id="IPR011004">
    <property type="entry name" value="Trimer_LpxA-like_sf"/>
</dbReference>
<feature type="transmembrane region" description="Helical" evidence="5">
    <location>
        <begin position="74"/>
        <end position="92"/>
    </location>
</feature>
<evidence type="ECO:0000256" key="2">
    <source>
        <dbReference type="ARBA" id="ARBA00022679"/>
    </source>
</evidence>
<dbReference type="Gene3D" id="2.160.10.10">
    <property type="entry name" value="Hexapeptide repeat proteins"/>
    <property type="match status" value="1"/>
</dbReference>
<dbReference type="PIRSF" id="PIRSF000441">
    <property type="entry name" value="CysE"/>
    <property type="match status" value="1"/>
</dbReference>
<dbReference type="GO" id="GO:0009001">
    <property type="term" value="F:serine O-acetyltransferase activity"/>
    <property type="evidence" value="ECO:0007669"/>
    <property type="project" value="UniProtKB-EC"/>
</dbReference>
<evidence type="ECO:0000256" key="4">
    <source>
        <dbReference type="PIRNR" id="PIRNR000441"/>
    </source>
</evidence>
<evidence type="ECO:0000256" key="3">
    <source>
        <dbReference type="ARBA" id="ARBA00023315"/>
    </source>
</evidence>
<comment type="similarity">
    <text evidence="1 4">Belongs to the transferase hexapeptide repeat family.</text>
</comment>
<keyword evidence="3 4" id="KW-0012">Acyltransferase</keyword>
<name>A0AAE3MEX7_9BACT</name>
<evidence type="ECO:0000313" key="6">
    <source>
        <dbReference type="EMBL" id="MCW3805817.1"/>
    </source>
</evidence>
<dbReference type="GO" id="GO:0005737">
    <property type="term" value="C:cytoplasm"/>
    <property type="evidence" value="ECO:0007669"/>
    <property type="project" value="InterPro"/>
</dbReference>
<reference evidence="6" key="1">
    <citation type="submission" date="2022-10" db="EMBL/GenBank/DDBJ databases">
        <authorList>
            <person name="Yu W.X."/>
        </authorList>
    </citation>
    <scope>NUCLEOTIDE SEQUENCE</scope>
    <source>
        <strain evidence="6">D04</strain>
    </source>
</reference>
<dbReference type="SUPFAM" id="SSF51161">
    <property type="entry name" value="Trimeric LpxA-like enzymes"/>
    <property type="match status" value="1"/>
</dbReference>
<evidence type="ECO:0000313" key="7">
    <source>
        <dbReference type="Proteomes" id="UP001207408"/>
    </source>
</evidence>
<dbReference type="EMBL" id="JAPDPI010000016">
    <property type="protein sequence ID" value="MCW3805817.1"/>
    <property type="molecule type" value="Genomic_DNA"/>
</dbReference>
<feature type="transmembrane region" description="Helical" evidence="5">
    <location>
        <begin position="45"/>
        <end position="62"/>
    </location>
</feature>
<keyword evidence="2 4" id="KW-0808">Transferase</keyword>
<dbReference type="EC" id="2.3.1.30" evidence="4"/>
<accession>A0AAE3MEX7</accession>
<keyword evidence="5" id="KW-0472">Membrane</keyword>
<keyword evidence="7" id="KW-1185">Reference proteome</keyword>
<proteinExistence type="inferred from homology"/>
<dbReference type="AlphaFoldDB" id="A0AAE3MEX7"/>
<comment type="caution">
    <text evidence="6">The sequence shown here is derived from an EMBL/GenBank/DDBJ whole genome shotgun (WGS) entry which is preliminary data.</text>
</comment>
<dbReference type="GO" id="GO:0006535">
    <property type="term" value="P:cysteine biosynthetic process from serine"/>
    <property type="evidence" value="ECO:0007669"/>
    <property type="project" value="InterPro"/>
</dbReference>
<dbReference type="Proteomes" id="UP001207408">
    <property type="component" value="Unassembled WGS sequence"/>
</dbReference>
<dbReference type="InterPro" id="IPR005881">
    <property type="entry name" value="Ser_O-AcTrfase"/>
</dbReference>
<protein>
    <recommendedName>
        <fullName evidence="4">Serine acetyltransferase</fullName>
        <ecNumber evidence="4">2.3.1.30</ecNumber>
    </recommendedName>
</protein>
<evidence type="ECO:0000256" key="1">
    <source>
        <dbReference type="ARBA" id="ARBA00007274"/>
    </source>
</evidence>
<dbReference type="InterPro" id="IPR001451">
    <property type="entry name" value="Hexapep"/>
</dbReference>
<keyword evidence="5" id="KW-1133">Transmembrane helix</keyword>
<evidence type="ECO:0000256" key="5">
    <source>
        <dbReference type="SAM" id="Phobius"/>
    </source>
</evidence>